<proteinExistence type="predicted"/>
<reference evidence="6" key="1">
    <citation type="journal article" date="2021" name="Nat. Commun.">
        <title>Genetic determinants of endophytism in the Arabidopsis root mycobiome.</title>
        <authorList>
            <person name="Mesny F."/>
            <person name="Miyauchi S."/>
            <person name="Thiergart T."/>
            <person name="Pickel B."/>
            <person name="Atanasova L."/>
            <person name="Karlsson M."/>
            <person name="Huettel B."/>
            <person name="Barry K.W."/>
            <person name="Haridas S."/>
            <person name="Chen C."/>
            <person name="Bauer D."/>
            <person name="Andreopoulos W."/>
            <person name="Pangilinan J."/>
            <person name="LaButti K."/>
            <person name="Riley R."/>
            <person name="Lipzen A."/>
            <person name="Clum A."/>
            <person name="Drula E."/>
            <person name="Henrissat B."/>
            <person name="Kohler A."/>
            <person name="Grigoriev I.V."/>
            <person name="Martin F.M."/>
            <person name="Hacquard S."/>
        </authorList>
    </citation>
    <scope>NUCLEOTIDE SEQUENCE</scope>
    <source>
        <strain evidence="6">MPI-SDFR-AT-0117</strain>
    </source>
</reference>
<dbReference type="Proteomes" id="UP000770015">
    <property type="component" value="Unassembled WGS sequence"/>
</dbReference>
<dbReference type="SUPFAM" id="SSF144083">
    <property type="entry name" value="Magnesium transport protein CorA, transmembrane region"/>
    <property type="match status" value="1"/>
</dbReference>
<evidence type="ECO:0000256" key="5">
    <source>
        <dbReference type="SAM" id="Phobius"/>
    </source>
</evidence>
<dbReference type="OrthoDB" id="3561681at2759"/>
<dbReference type="InterPro" id="IPR045863">
    <property type="entry name" value="CorA_TM1_TM2"/>
</dbReference>
<protein>
    <submittedName>
        <fullName evidence="6">Uncharacterized protein</fullName>
    </submittedName>
</protein>
<evidence type="ECO:0000256" key="3">
    <source>
        <dbReference type="ARBA" id="ARBA00022989"/>
    </source>
</evidence>
<keyword evidence="4 5" id="KW-0472">Membrane</keyword>
<dbReference type="GO" id="GO:0016020">
    <property type="term" value="C:membrane"/>
    <property type="evidence" value="ECO:0007669"/>
    <property type="project" value="UniProtKB-SubCell"/>
</dbReference>
<evidence type="ECO:0000256" key="4">
    <source>
        <dbReference type="ARBA" id="ARBA00023136"/>
    </source>
</evidence>
<name>A0A9P8VA79_9PEZI</name>
<feature type="transmembrane region" description="Helical" evidence="5">
    <location>
        <begin position="56"/>
        <end position="78"/>
    </location>
</feature>
<dbReference type="EMBL" id="JAGSXJ010000013">
    <property type="protein sequence ID" value="KAH6686324.1"/>
    <property type="molecule type" value="Genomic_DNA"/>
</dbReference>
<evidence type="ECO:0000313" key="7">
    <source>
        <dbReference type="Proteomes" id="UP000770015"/>
    </source>
</evidence>
<sequence length="92" mass="10476">MDSQTNLEVAQLTRRDGNLMKSIATLGMIFLPATFVTAFFSMGFFDWGDETMSRYIWVYVVAALVTTLVTVALFYCLILRRWKQPRSPVGTV</sequence>
<evidence type="ECO:0000256" key="1">
    <source>
        <dbReference type="ARBA" id="ARBA00004141"/>
    </source>
</evidence>
<gene>
    <name evidence="6" type="ORF">F5X68DRAFT_262123</name>
</gene>
<comment type="subcellular location">
    <subcellularLocation>
        <location evidence="1">Membrane</location>
        <topology evidence="1">Multi-pass membrane protein</topology>
    </subcellularLocation>
</comment>
<keyword evidence="7" id="KW-1185">Reference proteome</keyword>
<evidence type="ECO:0000256" key="2">
    <source>
        <dbReference type="ARBA" id="ARBA00022692"/>
    </source>
</evidence>
<accession>A0A9P8VA79</accession>
<comment type="caution">
    <text evidence="6">The sequence shown here is derived from an EMBL/GenBank/DDBJ whole genome shotgun (WGS) entry which is preliminary data.</text>
</comment>
<dbReference type="AlphaFoldDB" id="A0A9P8VA79"/>
<dbReference type="Gene3D" id="1.20.58.340">
    <property type="entry name" value="Magnesium transport protein CorA, transmembrane region"/>
    <property type="match status" value="1"/>
</dbReference>
<evidence type="ECO:0000313" key="6">
    <source>
        <dbReference type="EMBL" id="KAH6686324.1"/>
    </source>
</evidence>
<keyword evidence="3 5" id="KW-1133">Transmembrane helix</keyword>
<organism evidence="6 7">
    <name type="scientific">Plectosphaerella plurivora</name>
    <dbReference type="NCBI Taxonomy" id="936078"/>
    <lineage>
        <taxon>Eukaryota</taxon>
        <taxon>Fungi</taxon>
        <taxon>Dikarya</taxon>
        <taxon>Ascomycota</taxon>
        <taxon>Pezizomycotina</taxon>
        <taxon>Sordariomycetes</taxon>
        <taxon>Hypocreomycetidae</taxon>
        <taxon>Glomerellales</taxon>
        <taxon>Plectosphaerellaceae</taxon>
        <taxon>Plectosphaerella</taxon>
    </lineage>
</organism>
<keyword evidence="2 5" id="KW-0812">Transmembrane</keyword>
<feature type="transmembrane region" description="Helical" evidence="5">
    <location>
        <begin position="23"/>
        <end position="44"/>
    </location>
</feature>